<keyword evidence="2" id="KW-1185">Reference proteome</keyword>
<protein>
    <submittedName>
        <fullName evidence="1">Uncharacterized protein</fullName>
    </submittedName>
</protein>
<comment type="caution">
    <text evidence="1">The sequence shown here is derived from an EMBL/GenBank/DDBJ whole genome shotgun (WGS) entry which is preliminary data.</text>
</comment>
<evidence type="ECO:0000313" key="1">
    <source>
        <dbReference type="EMBL" id="MDK9496626.1"/>
    </source>
</evidence>
<dbReference type="RefSeq" id="WP_285342186.1">
    <property type="nucleotide sequence ID" value="NZ_JASITI010000013.1"/>
</dbReference>
<dbReference type="EMBL" id="JASITI010000013">
    <property type="protein sequence ID" value="MDK9496626.1"/>
    <property type="molecule type" value="Genomic_DNA"/>
</dbReference>
<proteinExistence type="predicted"/>
<dbReference type="NCBIfam" id="NF041823">
    <property type="entry name" value="daptide_RRE"/>
    <property type="match status" value="1"/>
</dbReference>
<dbReference type="InterPro" id="IPR049693">
    <property type="entry name" value="Daptide_RRE"/>
</dbReference>
<accession>A0ABT7GTR3</accession>
<sequence length="341" mass="34886">MAGIKRHLMLWGTGKPGAELSATGSATVVLENPDHLSTLLGSDLVGPHSVVFSPGHTPDAGIPDGPVVAGYEGSLSEPGLECSLGTDFYLQIQNYGVSAYMSVVGPTLIRVADDMDLDAYLADADQARQAGTFPDFLTNPVIQLADLPALGAGPAGDGPRCRLYADQDGVLSTTPGGARLGVLGEDTLEQLDTRWLLDAAADADGGPAAERPWLGRYLAAVSAVRDLRARGLAAEVRVSGFGGRLNAAAASVPADAAADTVDARLPLLLWSGEDAFVHDPASGRTFGLDPVAAGLAEVLLVAGSVEAGASYADRAALEQVAGYFEDAGVTLRSAELATAGH</sequence>
<gene>
    <name evidence="1" type="ORF">QEZ40_001209</name>
</gene>
<dbReference type="Proteomes" id="UP001223390">
    <property type="component" value="Unassembled WGS sequence"/>
</dbReference>
<evidence type="ECO:0000313" key="2">
    <source>
        <dbReference type="Proteomes" id="UP001223390"/>
    </source>
</evidence>
<organism evidence="1 2">
    <name type="scientific">Streptomyces katrae</name>
    <dbReference type="NCBI Taxonomy" id="68223"/>
    <lineage>
        <taxon>Bacteria</taxon>
        <taxon>Bacillati</taxon>
        <taxon>Actinomycetota</taxon>
        <taxon>Actinomycetes</taxon>
        <taxon>Kitasatosporales</taxon>
        <taxon>Streptomycetaceae</taxon>
        <taxon>Streptomyces</taxon>
    </lineage>
</organism>
<name>A0ABT7GTR3_9ACTN</name>
<reference evidence="1 2" key="1">
    <citation type="submission" date="2023-05" db="EMBL/GenBank/DDBJ databases">
        <title>Sequencing and Assembly of Streptomyces sp. NP73.</title>
        <authorList>
            <person name="Konwar A.N."/>
            <person name="Saikia K."/>
            <person name="Thakur D."/>
        </authorList>
    </citation>
    <scope>NUCLEOTIDE SEQUENCE [LARGE SCALE GENOMIC DNA]</scope>
    <source>
        <strain evidence="1 2">NP73</strain>
    </source>
</reference>